<keyword evidence="4 6" id="KW-0560">Oxidoreductase</keyword>
<accession>A0A926DZV6</accession>
<dbReference type="InterPro" id="IPR036314">
    <property type="entry name" value="SOD_C_sf"/>
</dbReference>
<proteinExistence type="inferred from homology"/>
<keyword evidence="3 5" id="KW-0479">Metal-binding</keyword>
<sequence length="229" mass="26206">MAEHYPFSLRPLPYQYDALEPNIDATTMYLHHNKHLGAYVENLNKALAPYPRFHDWSLTKLLFSLGSLPRPIQTAVRNNGGGVYNHNLYFAGMTPNSGGKPVGALARQIEQQYGSTDFFLEQLKAAAMNRFGSGWAWLVWGNATGEPGREPSFRTPASSEQALRIFSTPNQDVPFPWCPILLVDVWEHAYYLKYQNRRAEYFDNWAQTINWELADERFRLCAGLTVEED</sequence>
<dbReference type="InterPro" id="IPR036324">
    <property type="entry name" value="Mn/Fe_SOD_N_sf"/>
</dbReference>
<dbReference type="Gene3D" id="1.10.287.990">
    <property type="entry name" value="Fe,Mn superoxide dismutase (SOD) domain"/>
    <property type="match status" value="1"/>
</dbReference>
<dbReference type="GO" id="GO:0046872">
    <property type="term" value="F:metal ion binding"/>
    <property type="evidence" value="ECO:0007669"/>
    <property type="project" value="UniProtKB-KW"/>
</dbReference>
<reference evidence="9" key="1">
    <citation type="submission" date="2020-08" db="EMBL/GenBank/DDBJ databases">
        <title>Genome public.</title>
        <authorList>
            <person name="Liu C."/>
            <person name="Sun Q."/>
        </authorList>
    </citation>
    <scope>NUCLEOTIDE SEQUENCE</scope>
    <source>
        <strain evidence="9">NSJ-31</strain>
    </source>
</reference>
<dbReference type="PRINTS" id="PR01703">
    <property type="entry name" value="MNSODISMTASE"/>
</dbReference>
<protein>
    <recommendedName>
        <fullName evidence="2 6">Superoxide dismutase</fullName>
        <ecNumber evidence="2 6">1.15.1.1</ecNumber>
    </recommendedName>
</protein>
<comment type="catalytic activity">
    <reaction evidence="6">
        <text>2 superoxide + 2 H(+) = H2O2 + O2</text>
        <dbReference type="Rhea" id="RHEA:20696"/>
        <dbReference type="ChEBI" id="CHEBI:15378"/>
        <dbReference type="ChEBI" id="CHEBI:15379"/>
        <dbReference type="ChEBI" id="CHEBI:16240"/>
        <dbReference type="ChEBI" id="CHEBI:18421"/>
        <dbReference type="EC" id="1.15.1.1"/>
    </reaction>
</comment>
<evidence type="ECO:0000256" key="1">
    <source>
        <dbReference type="ARBA" id="ARBA00008714"/>
    </source>
</evidence>
<name>A0A926DZV6_9FIRM</name>
<dbReference type="EC" id="1.15.1.1" evidence="2 6"/>
<comment type="caution">
    <text evidence="9">The sequence shown here is derived from an EMBL/GenBank/DDBJ whole genome shotgun (WGS) entry which is preliminary data.</text>
</comment>
<comment type="function">
    <text evidence="6">Destroys radicals which are normally produced within the cells and which are toxic to biological systems.</text>
</comment>
<evidence type="ECO:0000256" key="4">
    <source>
        <dbReference type="ARBA" id="ARBA00023002"/>
    </source>
</evidence>
<feature type="domain" description="Manganese/iron superoxide dismutase N-terminal" evidence="7">
    <location>
        <begin position="7"/>
        <end position="93"/>
    </location>
</feature>
<feature type="binding site" evidence="5">
    <location>
        <position position="188"/>
    </location>
    <ligand>
        <name>Mn(2+)</name>
        <dbReference type="ChEBI" id="CHEBI:29035"/>
    </ligand>
</feature>
<feature type="domain" description="Manganese/iron superoxide dismutase C-terminal" evidence="8">
    <location>
        <begin position="102"/>
        <end position="217"/>
    </location>
</feature>
<dbReference type="SUPFAM" id="SSF54719">
    <property type="entry name" value="Fe,Mn superoxide dismutase (SOD), C-terminal domain"/>
    <property type="match status" value="1"/>
</dbReference>
<dbReference type="Proteomes" id="UP000653127">
    <property type="component" value="Unassembled WGS sequence"/>
</dbReference>
<dbReference type="PROSITE" id="PS00088">
    <property type="entry name" value="SOD_MN"/>
    <property type="match status" value="1"/>
</dbReference>
<dbReference type="InterPro" id="IPR019832">
    <property type="entry name" value="Mn/Fe_SOD_C"/>
</dbReference>
<feature type="binding site" evidence="5">
    <location>
        <position position="184"/>
    </location>
    <ligand>
        <name>Mn(2+)</name>
        <dbReference type="ChEBI" id="CHEBI:29035"/>
    </ligand>
</feature>
<evidence type="ECO:0000313" key="9">
    <source>
        <dbReference type="EMBL" id="MBC8546609.1"/>
    </source>
</evidence>
<organism evidence="9 10">
    <name type="scientific">Ligaoa zhengdingensis</name>
    <dbReference type="NCBI Taxonomy" id="2763658"/>
    <lineage>
        <taxon>Bacteria</taxon>
        <taxon>Bacillati</taxon>
        <taxon>Bacillota</taxon>
        <taxon>Clostridia</taxon>
        <taxon>Eubacteriales</taxon>
        <taxon>Oscillospiraceae</taxon>
        <taxon>Ligaoa</taxon>
    </lineage>
</organism>
<dbReference type="InterPro" id="IPR001189">
    <property type="entry name" value="Mn/Fe_SOD"/>
</dbReference>
<dbReference type="Gene3D" id="3.55.40.20">
    <property type="entry name" value="Iron/manganese superoxide dismutase, C-terminal domain"/>
    <property type="match status" value="1"/>
</dbReference>
<dbReference type="AlphaFoldDB" id="A0A926DZV6"/>
<feature type="binding site" evidence="5">
    <location>
        <position position="86"/>
    </location>
    <ligand>
        <name>Mn(2+)</name>
        <dbReference type="ChEBI" id="CHEBI:29035"/>
    </ligand>
</feature>
<dbReference type="PANTHER" id="PTHR43595:SF2">
    <property type="entry name" value="SMALL RIBOSOMAL SUBUNIT PROTEIN MS42"/>
    <property type="match status" value="1"/>
</dbReference>
<evidence type="ECO:0000256" key="5">
    <source>
        <dbReference type="PIRSR" id="PIRSR000349-1"/>
    </source>
</evidence>
<dbReference type="PANTHER" id="PTHR43595">
    <property type="entry name" value="37S RIBOSOMAL PROTEIN S26, MITOCHONDRIAL"/>
    <property type="match status" value="1"/>
</dbReference>
<gene>
    <name evidence="9" type="ORF">H8711_06630</name>
</gene>
<dbReference type="PIRSF" id="PIRSF000349">
    <property type="entry name" value="SODismutase"/>
    <property type="match status" value="1"/>
</dbReference>
<keyword evidence="10" id="KW-1185">Reference proteome</keyword>
<dbReference type="InterPro" id="IPR019833">
    <property type="entry name" value="Mn/Fe_SOD_BS"/>
</dbReference>
<dbReference type="GO" id="GO:0005737">
    <property type="term" value="C:cytoplasm"/>
    <property type="evidence" value="ECO:0007669"/>
    <property type="project" value="TreeGrafter"/>
</dbReference>
<dbReference type="Pfam" id="PF02777">
    <property type="entry name" value="Sod_Fe_C"/>
    <property type="match status" value="1"/>
</dbReference>
<dbReference type="EMBL" id="JACRST010000007">
    <property type="protein sequence ID" value="MBC8546609.1"/>
    <property type="molecule type" value="Genomic_DNA"/>
</dbReference>
<evidence type="ECO:0000256" key="2">
    <source>
        <dbReference type="ARBA" id="ARBA00012682"/>
    </source>
</evidence>
<evidence type="ECO:0000256" key="3">
    <source>
        <dbReference type="ARBA" id="ARBA00022723"/>
    </source>
</evidence>
<dbReference type="GO" id="GO:0004784">
    <property type="term" value="F:superoxide dismutase activity"/>
    <property type="evidence" value="ECO:0007669"/>
    <property type="project" value="UniProtKB-EC"/>
</dbReference>
<dbReference type="RefSeq" id="WP_249282685.1">
    <property type="nucleotide sequence ID" value="NZ_JACRST010000007.1"/>
</dbReference>
<evidence type="ECO:0000259" key="8">
    <source>
        <dbReference type="Pfam" id="PF02777"/>
    </source>
</evidence>
<dbReference type="SUPFAM" id="SSF46609">
    <property type="entry name" value="Fe,Mn superoxide dismutase (SOD), N-terminal domain"/>
    <property type="match status" value="1"/>
</dbReference>
<evidence type="ECO:0000259" key="7">
    <source>
        <dbReference type="Pfam" id="PF00081"/>
    </source>
</evidence>
<feature type="binding site" evidence="5">
    <location>
        <position position="31"/>
    </location>
    <ligand>
        <name>Mn(2+)</name>
        <dbReference type="ChEBI" id="CHEBI:29035"/>
    </ligand>
</feature>
<evidence type="ECO:0000313" key="10">
    <source>
        <dbReference type="Proteomes" id="UP000653127"/>
    </source>
</evidence>
<dbReference type="InterPro" id="IPR019831">
    <property type="entry name" value="Mn/Fe_SOD_N"/>
</dbReference>
<dbReference type="Pfam" id="PF00081">
    <property type="entry name" value="Sod_Fe_N"/>
    <property type="match status" value="1"/>
</dbReference>
<comment type="similarity">
    <text evidence="1 6">Belongs to the iron/manganese superoxide dismutase family.</text>
</comment>
<evidence type="ECO:0000256" key="6">
    <source>
        <dbReference type="RuleBase" id="RU000414"/>
    </source>
</evidence>